<sequence length="410" mass="43875">METWVDVPIGLDAERWVTRRGCRVVLVMVHTLACGQRLLDVVALLRSDMRVQVVFTPAPSAFSAGVEEFLAQLGGVVLPWEQAVRMRFDLALAANTGGIENVHAPVVLLPHGAGFNKFIATAATGSAAAPRETFGLGRQWLVRDGRVLPSVLVLAHENERRRLAQACPEAVPAAVVAGDPCFDRLRLSLDSREEYRHALGVGRDERLVVAASTWGASSLLGARADVMARLVREAATTTTRAALLVHPNVWMGHGTWQVKAWLADWAAAGLLVVPVEEEWRAVLAAADAVVGDHGSATLYAALTGQPVMLASGGGADVDPHSPMGELLRSSPQLPDSGQVLSLVERVSAGWNAQRLAGVASRITSAPGEFATRMRAALYRVLEMPEPATPARTDRVEPPRVAVPRPTRTEA</sequence>
<organism evidence="2 3">
    <name type="scientific">Salinactinospora qingdaonensis</name>
    <dbReference type="NCBI Taxonomy" id="702744"/>
    <lineage>
        <taxon>Bacteria</taxon>
        <taxon>Bacillati</taxon>
        <taxon>Actinomycetota</taxon>
        <taxon>Actinomycetes</taxon>
        <taxon>Streptosporangiales</taxon>
        <taxon>Nocardiopsidaceae</taxon>
        <taxon>Salinactinospora</taxon>
    </lineage>
</organism>
<evidence type="ECO:0000256" key="1">
    <source>
        <dbReference type="SAM" id="MobiDB-lite"/>
    </source>
</evidence>
<gene>
    <name evidence="2" type="ORF">GCM10022402_14100</name>
</gene>
<comment type="caution">
    <text evidence="2">The sequence shown here is derived from an EMBL/GenBank/DDBJ whole genome shotgun (WGS) entry which is preliminary data.</text>
</comment>
<dbReference type="Proteomes" id="UP001500908">
    <property type="component" value="Unassembled WGS sequence"/>
</dbReference>
<evidence type="ECO:0000313" key="2">
    <source>
        <dbReference type="EMBL" id="GAA3735087.1"/>
    </source>
</evidence>
<dbReference type="EMBL" id="BAABDD010000005">
    <property type="protein sequence ID" value="GAA3735087.1"/>
    <property type="molecule type" value="Genomic_DNA"/>
</dbReference>
<evidence type="ECO:0000313" key="3">
    <source>
        <dbReference type="Proteomes" id="UP001500908"/>
    </source>
</evidence>
<dbReference type="SUPFAM" id="SSF53756">
    <property type="entry name" value="UDP-Glycosyltransferase/glycogen phosphorylase"/>
    <property type="match status" value="1"/>
</dbReference>
<name>A0ABP7FB37_9ACTN</name>
<dbReference type="RefSeq" id="WP_344968614.1">
    <property type="nucleotide sequence ID" value="NZ_BAABDD010000005.1"/>
</dbReference>
<protein>
    <recommendedName>
        <fullName evidence="4">CDP-Glycerol:Poly(Glycerophosphate) glycerophosphotransferase</fullName>
    </recommendedName>
</protein>
<evidence type="ECO:0008006" key="4">
    <source>
        <dbReference type="Google" id="ProtNLM"/>
    </source>
</evidence>
<accession>A0ABP7FB37</accession>
<reference evidence="3" key="1">
    <citation type="journal article" date="2019" name="Int. J. Syst. Evol. Microbiol.">
        <title>The Global Catalogue of Microorganisms (GCM) 10K type strain sequencing project: providing services to taxonomists for standard genome sequencing and annotation.</title>
        <authorList>
            <consortium name="The Broad Institute Genomics Platform"/>
            <consortium name="The Broad Institute Genome Sequencing Center for Infectious Disease"/>
            <person name="Wu L."/>
            <person name="Ma J."/>
        </authorList>
    </citation>
    <scope>NUCLEOTIDE SEQUENCE [LARGE SCALE GENOMIC DNA]</scope>
    <source>
        <strain evidence="3">JCM 17137</strain>
    </source>
</reference>
<keyword evidence="3" id="KW-1185">Reference proteome</keyword>
<proteinExistence type="predicted"/>
<feature type="region of interest" description="Disordered" evidence="1">
    <location>
        <begin position="388"/>
        <end position="410"/>
    </location>
</feature>
<feature type="compositionally biased region" description="Low complexity" evidence="1">
    <location>
        <begin position="398"/>
        <end position="410"/>
    </location>
</feature>